<dbReference type="EMBL" id="QRMZ01000007">
    <property type="protein sequence ID" value="RHK06886.1"/>
    <property type="molecule type" value="Genomic_DNA"/>
</dbReference>
<dbReference type="PANTHER" id="PTHR43827">
    <property type="entry name" value="2,5-DIKETO-D-GLUCONIC ACID REDUCTASE"/>
    <property type="match status" value="1"/>
</dbReference>
<dbReference type="PROSITE" id="PS00062">
    <property type="entry name" value="ALDOKETO_REDUCTASE_2"/>
    <property type="match status" value="1"/>
</dbReference>
<dbReference type="SUPFAM" id="SSF51430">
    <property type="entry name" value="NAD(P)-linked oxidoreductase"/>
    <property type="match status" value="1"/>
</dbReference>
<dbReference type="InterPro" id="IPR018170">
    <property type="entry name" value="Aldo/ket_reductase_CS"/>
</dbReference>
<organism evidence="8 9">
    <name type="scientific">Enterococcus casseliflavus</name>
    <name type="common">Enterococcus flavescens</name>
    <dbReference type="NCBI Taxonomy" id="37734"/>
    <lineage>
        <taxon>Bacteria</taxon>
        <taxon>Bacillati</taxon>
        <taxon>Bacillota</taxon>
        <taxon>Bacilli</taxon>
        <taxon>Lactobacillales</taxon>
        <taxon>Enterococcaceae</taxon>
        <taxon>Enterococcus</taxon>
    </lineage>
</organism>
<dbReference type="CDD" id="cd19071">
    <property type="entry name" value="AKR_AKR1-5-like"/>
    <property type="match status" value="1"/>
</dbReference>
<keyword evidence="2" id="KW-0521">NADP</keyword>
<sequence length="288" mass="32631">MEDVTKKSDESRLRYVILQETFTLQNKLTIPKIGLGTWQSSPEDAYNATKFAIQNGYRHVDTAAAYKNEEAVGKAVRDSGVAREEIFVTTKVPAELKTYQEAVDSIDASLKKLDLGYIDLILIHAPRPWKIMGNNPENKDFYLENIDVWKALEEAYLSGKVKSIGVSNFDQKDLQNIFDHCDVKPMVNQFVYHIGRTNEELLAFCKDHEILVEGYSPIATGRLLDNNAVKTIAEAYGKSIPQLSIRYLLQKDILPLPKSVHEEYIADNAKVDFEISEEDMKKLDALQA</sequence>
<feature type="active site" description="Proton donor" evidence="4">
    <location>
        <position position="66"/>
    </location>
</feature>
<evidence type="ECO:0000313" key="8">
    <source>
        <dbReference type="EMBL" id="RHK06886.1"/>
    </source>
</evidence>
<evidence type="ECO:0000259" key="7">
    <source>
        <dbReference type="Pfam" id="PF00248"/>
    </source>
</evidence>
<dbReference type="InterPro" id="IPR036812">
    <property type="entry name" value="NAD(P)_OxRdtase_dom_sf"/>
</dbReference>
<dbReference type="Pfam" id="PF00248">
    <property type="entry name" value="Aldo_ket_red"/>
    <property type="match status" value="1"/>
</dbReference>
<evidence type="ECO:0000256" key="6">
    <source>
        <dbReference type="PIRSR" id="PIRSR000097-3"/>
    </source>
</evidence>
<evidence type="ECO:0000256" key="2">
    <source>
        <dbReference type="ARBA" id="ARBA00022857"/>
    </source>
</evidence>
<dbReference type="Proteomes" id="UP000286288">
    <property type="component" value="Unassembled WGS sequence"/>
</dbReference>
<dbReference type="GO" id="GO:0016616">
    <property type="term" value="F:oxidoreductase activity, acting on the CH-OH group of donors, NAD or NADP as acceptor"/>
    <property type="evidence" value="ECO:0007669"/>
    <property type="project" value="UniProtKB-ARBA"/>
</dbReference>
<feature type="domain" description="NADP-dependent oxidoreductase" evidence="7">
    <location>
        <begin position="32"/>
        <end position="286"/>
    </location>
</feature>
<dbReference type="PROSITE" id="PS00798">
    <property type="entry name" value="ALDOKETO_REDUCTASE_1"/>
    <property type="match status" value="1"/>
</dbReference>
<dbReference type="PIRSF" id="PIRSF000097">
    <property type="entry name" value="AKR"/>
    <property type="match status" value="1"/>
</dbReference>
<accession>A0A415EUD4</accession>
<keyword evidence="3" id="KW-0560">Oxidoreductase</keyword>
<evidence type="ECO:0000313" key="9">
    <source>
        <dbReference type="Proteomes" id="UP000286288"/>
    </source>
</evidence>
<dbReference type="Gene3D" id="3.20.20.100">
    <property type="entry name" value="NADP-dependent oxidoreductase domain"/>
    <property type="match status" value="1"/>
</dbReference>
<comment type="similarity">
    <text evidence="1">Belongs to the aldo/keto reductase family.</text>
</comment>
<comment type="caution">
    <text evidence="8">The sequence shown here is derived from an EMBL/GenBank/DDBJ whole genome shotgun (WGS) entry which is preliminary data.</text>
</comment>
<dbReference type="PRINTS" id="PR00069">
    <property type="entry name" value="ALDKETRDTASE"/>
</dbReference>
<gene>
    <name evidence="8" type="ORF">DW084_06870</name>
</gene>
<dbReference type="FunFam" id="3.20.20.100:FF:000002">
    <property type="entry name" value="2,5-diketo-D-gluconic acid reductase A"/>
    <property type="match status" value="1"/>
</dbReference>
<evidence type="ECO:0000256" key="5">
    <source>
        <dbReference type="PIRSR" id="PIRSR000097-2"/>
    </source>
</evidence>
<evidence type="ECO:0000256" key="4">
    <source>
        <dbReference type="PIRSR" id="PIRSR000097-1"/>
    </source>
</evidence>
<dbReference type="AlphaFoldDB" id="A0A415EUD4"/>
<dbReference type="InterPro" id="IPR020471">
    <property type="entry name" value="AKR"/>
</dbReference>
<name>A0A415EUD4_ENTCA</name>
<proteinExistence type="inferred from homology"/>
<reference evidence="8 9" key="1">
    <citation type="submission" date="2018-08" db="EMBL/GenBank/DDBJ databases">
        <title>A genome reference for cultivated species of the human gut microbiota.</title>
        <authorList>
            <person name="Zou Y."/>
            <person name="Xue W."/>
            <person name="Luo G."/>
        </authorList>
    </citation>
    <scope>NUCLEOTIDE SEQUENCE [LARGE SCALE GENOMIC DNA]</scope>
    <source>
        <strain evidence="8 9">AF48-16</strain>
    </source>
</reference>
<dbReference type="InterPro" id="IPR023210">
    <property type="entry name" value="NADP_OxRdtase_dom"/>
</dbReference>
<feature type="site" description="Lowers pKa of active site Tyr" evidence="6">
    <location>
        <position position="91"/>
    </location>
</feature>
<feature type="binding site" evidence="5">
    <location>
        <position position="124"/>
    </location>
    <ligand>
        <name>substrate</name>
    </ligand>
</feature>
<evidence type="ECO:0000256" key="3">
    <source>
        <dbReference type="ARBA" id="ARBA00023002"/>
    </source>
</evidence>
<evidence type="ECO:0000256" key="1">
    <source>
        <dbReference type="ARBA" id="ARBA00007905"/>
    </source>
</evidence>
<dbReference type="PANTHER" id="PTHR43827:SF3">
    <property type="entry name" value="NADP-DEPENDENT OXIDOREDUCTASE DOMAIN-CONTAINING PROTEIN"/>
    <property type="match status" value="1"/>
</dbReference>
<protein>
    <submittedName>
        <fullName evidence="8">Aldo/keto reductase</fullName>
    </submittedName>
</protein>